<feature type="transmembrane region" description="Helical" evidence="1">
    <location>
        <begin position="35"/>
        <end position="53"/>
    </location>
</feature>
<protein>
    <recommendedName>
        <fullName evidence="4">Transmembrane protein</fullName>
    </recommendedName>
</protein>
<dbReference type="EMBL" id="QRTW01000039">
    <property type="protein sequence ID" value="RGR09252.1"/>
    <property type="molecule type" value="Genomic_DNA"/>
</dbReference>
<keyword evidence="1" id="KW-0812">Transmembrane</keyword>
<feature type="transmembrane region" description="Helical" evidence="1">
    <location>
        <begin position="59"/>
        <end position="78"/>
    </location>
</feature>
<organism evidence="2 3">
    <name type="scientific">Bacteroides stercoris</name>
    <dbReference type="NCBI Taxonomy" id="46506"/>
    <lineage>
        <taxon>Bacteria</taxon>
        <taxon>Pseudomonadati</taxon>
        <taxon>Bacteroidota</taxon>
        <taxon>Bacteroidia</taxon>
        <taxon>Bacteroidales</taxon>
        <taxon>Bacteroidaceae</taxon>
        <taxon>Bacteroides</taxon>
    </lineage>
</organism>
<dbReference type="RefSeq" id="WP_117904805.1">
    <property type="nucleotide sequence ID" value="NZ_JADNPL010000025.1"/>
</dbReference>
<keyword evidence="1" id="KW-0472">Membrane</keyword>
<feature type="transmembrane region" description="Helical" evidence="1">
    <location>
        <begin position="145"/>
        <end position="163"/>
    </location>
</feature>
<evidence type="ECO:0000313" key="2">
    <source>
        <dbReference type="EMBL" id="RGR09252.1"/>
    </source>
</evidence>
<dbReference type="AlphaFoldDB" id="A0A412DD30"/>
<keyword evidence="1" id="KW-1133">Transmembrane helix</keyword>
<reference evidence="2 3" key="1">
    <citation type="submission" date="2018-08" db="EMBL/GenBank/DDBJ databases">
        <title>A genome reference for cultivated species of the human gut microbiota.</title>
        <authorList>
            <person name="Zou Y."/>
            <person name="Xue W."/>
            <person name="Luo G."/>
        </authorList>
    </citation>
    <scope>NUCLEOTIDE SEQUENCE [LARGE SCALE GENOMIC DNA]</scope>
    <source>
        <strain evidence="2 3">AF26-20BH</strain>
    </source>
</reference>
<feature type="transmembrane region" description="Helical" evidence="1">
    <location>
        <begin position="175"/>
        <end position="196"/>
    </location>
</feature>
<dbReference type="Proteomes" id="UP000283310">
    <property type="component" value="Unassembled WGS sequence"/>
</dbReference>
<proteinExistence type="predicted"/>
<evidence type="ECO:0000256" key="1">
    <source>
        <dbReference type="SAM" id="Phobius"/>
    </source>
</evidence>
<accession>A0A412DD30</accession>
<name>A0A412DD30_BACSE</name>
<evidence type="ECO:0000313" key="3">
    <source>
        <dbReference type="Proteomes" id="UP000283310"/>
    </source>
</evidence>
<evidence type="ECO:0008006" key="4">
    <source>
        <dbReference type="Google" id="ProtNLM"/>
    </source>
</evidence>
<gene>
    <name evidence="2" type="ORF">DWY65_14925</name>
</gene>
<sequence>MKQSRYSDKKRHHEETIHDRQYRSMVKRYKWKNHAIIAGALLGFSVLILFIIVSDIPLTAANVAVGLAVLNGACWLLLRLLCRPAYNLSIQIPMKNDGHWLWRGGELIYRELTHDDATCPIPPECLARVDDRQIIIDNDSTSGRILVFLLFSFMFGLFIYWSFLSDSTVPPEDYGSALLFAEMGVILAWGMAYALLNPWQRIVFDRTAKTVTIPGSLLMNKTETIPYDQAELSYYHDMKSKIDEVKIYNPSGLPHGISVMPGRTDEALRLARFIHRYMEEEVVDKAELEKFKNREKPQQEEMEYFNTW</sequence>
<comment type="caution">
    <text evidence="2">The sequence shown here is derived from an EMBL/GenBank/DDBJ whole genome shotgun (WGS) entry which is preliminary data.</text>
</comment>